<dbReference type="Pfam" id="PF00482">
    <property type="entry name" value="T2SSF"/>
    <property type="match status" value="1"/>
</dbReference>
<feature type="domain" description="Type II secretion system protein GspF" evidence="7">
    <location>
        <begin position="36"/>
        <end position="154"/>
    </location>
</feature>
<dbReference type="PANTHER" id="PTHR35007">
    <property type="entry name" value="INTEGRAL MEMBRANE PROTEIN-RELATED"/>
    <property type="match status" value="1"/>
</dbReference>
<reference evidence="8 9" key="1">
    <citation type="submission" date="2020-10" db="EMBL/GenBank/DDBJ databases">
        <title>Complete genome sequence of Corynebacterium massiliense DSM 45435, type strain of Corynebacterium massiliense.</title>
        <authorList>
            <person name="Busche T."/>
            <person name="Kalinowski J."/>
            <person name="Ruckert C."/>
        </authorList>
    </citation>
    <scope>NUCLEOTIDE SEQUENCE [LARGE SCALE GENOMIC DNA]</scope>
    <source>
        <strain evidence="8 9">DSM 45435</strain>
    </source>
</reference>
<evidence type="ECO:0000256" key="4">
    <source>
        <dbReference type="ARBA" id="ARBA00022989"/>
    </source>
</evidence>
<dbReference type="PANTHER" id="PTHR35007:SF3">
    <property type="entry name" value="POSSIBLE CONSERVED ALANINE RICH MEMBRANE PROTEIN"/>
    <property type="match status" value="1"/>
</dbReference>
<comment type="subcellular location">
    <subcellularLocation>
        <location evidence="1">Cell membrane</location>
        <topology evidence="1">Multi-pass membrane protein</topology>
    </subcellularLocation>
</comment>
<accession>A0ABY7U847</accession>
<keyword evidence="9" id="KW-1185">Reference proteome</keyword>
<dbReference type="InterPro" id="IPR018076">
    <property type="entry name" value="T2SS_GspF_dom"/>
</dbReference>
<name>A0ABY7U847_9CORY</name>
<evidence type="ECO:0000256" key="6">
    <source>
        <dbReference type="SAM" id="Phobius"/>
    </source>
</evidence>
<evidence type="ECO:0000256" key="3">
    <source>
        <dbReference type="ARBA" id="ARBA00022692"/>
    </source>
</evidence>
<evidence type="ECO:0000259" key="7">
    <source>
        <dbReference type="Pfam" id="PF00482"/>
    </source>
</evidence>
<organism evidence="8 9">
    <name type="scientific">Corynebacterium massiliense DSM 45435</name>
    <dbReference type="NCBI Taxonomy" id="1121364"/>
    <lineage>
        <taxon>Bacteria</taxon>
        <taxon>Bacillati</taxon>
        <taxon>Actinomycetota</taxon>
        <taxon>Actinomycetes</taxon>
        <taxon>Mycobacteriales</taxon>
        <taxon>Corynebacteriaceae</taxon>
        <taxon>Corynebacterium</taxon>
    </lineage>
</organism>
<feature type="transmembrane region" description="Helical" evidence="6">
    <location>
        <begin position="136"/>
        <end position="160"/>
    </location>
</feature>
<evidence type="ECO:0000256" key="5">
    <source>
        <dbReference type="ARBA" id="ARBA00023136"/>
    </source>
</evidence>
<sequence>MAAAWARVRAGPWAGWLKRTRAANSDPLGTAADIALFAACLQAGLSTQQAAAAVSEVADPEHSPWRDIAALLRVGTTDHQAWAPAKGIPGLEDLARTVTLSGQSGAAVASGCAAIADKLRDDAEAAATVAAERAGVFISLPLALCFLPAFIVLGLVPIIISLSSQLL</sequence>
<gene>
    <name evidence="8" type="ORF">CMASS_01015</name>
</gene>
<dbReference type="Proteomes" id="UP001220064">
    <property type="component" value="Chromosome"/>
</dbReference>
<evidence type="ECO:0000313" key="9">
    <source>
        <dbReference type="Proteomes" id="UP001220064"/>
    </source>
</evidence>
<evidence type="ECO:0000256" key="1">
    <source>
        <dbReference type="ARBA" id="ARBA00004651"/>
    </source>
</evidence>
<evidence type="ECO:0000256" key="2">
    <source>
        <dbReference type="ARBA" id="ARBA00022475"/>
    </source>
</evidence>
<proteinExistence type="predicted"/>
<protein>
    <submittedName>
        <fullName evidence="8">Bacterial type II secretion system protein F domain protein</fullName>
    </submittedName>
</protein>
<keyword evidence="5 6" id="KW-0472">Membrane</keyword>
<evidence type="ECO:0000313" key="8">
    <source>
        <dbReference type="EMBL" id="WCZ31667.1"/>
    </source>
</evidence>
<keyword evidence="3 6" id="KW-0812">Transmembrane</keyword>
<keyword evidence="4 6" id="KW-1133">Transmembrane helix</keyword>
<dbReference type="RefSeq" id="WP_051126870.1">
    <property type="nucleotide sequence ID" value="NZ_ATVG01000012.1"/>
</dbReference>
<keyword evidence="2" id="KW-1003">Cell membrane</keyword>
<dbReference type="EMBL" id="CP063189">
    <property type="protein sequence ID" value="WCZ31667.1"/>
    <property type="molecule type" value="Genomic_DNA"/>
</dbReference>